<organism evidence="2 3">
    <name type="scientific">Hyalangium minutum</name>
    <dbReference type="NCBI Taxonomy" id="394096"/>
    <lineage>
        <taxon>Bacteria</taxon>
        <taxon>Pseudomonadati</taxon>
        <taxon>Myxococcota</taxon>
        <taxon>Myxococcia</taxon>
        <taxon>Myxococcales</taxon>
        <taxon>Cystobacterineae</taxon>
        <taxon>Archangiaceae</taxon>
        <taxon>Hyalangium</taxon>
    </lineage>
</organism>
<proteinExistence type="predicted"/>
<reference evidence="2 3" key="1">
    <citation type="submission" date="2014-04" db="EMBL/GenBank/DDBJ databases">
        <title>Genome assembly of Hyalangium minutum DSM 14724.</title>
        <authorList>
            <person name="Sharma G."/>
            <person name="Subramanian S."/>
        </authorList>
    </citation>
    <scope>NUCLEOTIDE SEQUENCE [LARGE SCALE GENOMIC DNA]</scope>
    <source>
        <strain evidence="2 3">DSM 14724</strain>
    </source>
</reference>
<comment type="caution">
    <text evidence="2">The sequence shown here is derived from an EMBL/GenBank/DDBJ whole genome shotgun (WGS) entry which is preliminary data.</text>
</comment>
<dbReference type="Gene3D" id="3.10.129.10">
    <property type="entry name" value="Hotdog Thioesterase"/>
    <property type="match status" value="1"/>
</dbReference>
<name>A0A085WAE7_9BACT</name>
<accession>A0A085WAE7</accession>
<dbReference type="InterPro" id="IPR050563">
    <property type="entry name" value="4-hydroxybenzoyl-CoA_TE"/>
</dbReference>
<dbReference type="CDD" id="cd00586">
    <property type="entry name" value="4HBT"/>
    <property type="match status" value="1"/>
</dbReference>
<dbReference type="STRING" id="394096.DB31_1678"/>
<dbReference type="Pfam" id="PF13279">
    <property type="entry name" value="4HBT_2"/>
    <property type="match status" value="1"/>
</dbReference>
<dbReference type="RefSeq" id="WP_044193582.1">
    <property type="nucleotide sequence ID" value="NZ_JMCB01000013.1"/>
</dbReference>
<dbReference type="SUPFAM" id="SSF54637">
    <property type="entry name" value="Thioesterase/thiol ester dehydrase-isomerase"/>
    <property type="match status" value="1"/>
</dbReference>
<protein>
    <recommendedName>
        <fullName evidence="4">Acyl-CoA thioesterase</fullName>
    </recommendedName>
</protein>
<dbReference type="EMBL" id="JMCB01000013">
    <property type="protein sequence ID" value="KFE64660.1"/>
    <property type="molecule type" value="Genomic_DNA"/>
</dbReference>
<dbReference type="PANTHER" id="PTHR31793">
    <property type="entry name" value="4-HYDROXYBENZOYL-COA THIOESTERASE FAMILY MEMBER"/>
    <property type="match status" value="1"/>
</dbReference>
<evidence type="ECO:0000313" key="3">
    <source>
        <dbReference type="Proteomes" id="UP000028725"/>
    </source>
</evidence>
<evidence type="ECO:0008006" key="4">
    <source>
        <dbReference type="Google" id="ProtNLM"/>
    </source>
</evidence>
<evidence type="ECO:0000313" key="2">
    <source>
        <dbReference type="EMBL" id="KFE64660.1"/>
    </source>
</evidence>
<keyword evidence="3" id="KW-1185">Reference proteome</keyword>
<dbReference type="GO" id="GO:0047617">
    <property type="term" value="F:fatty acyl-CoA hydrolase activity"/>
    <property type="evidence" value="ECO:0007669"/>
    <property type="project" value="TreeGrafter"/>
</dbReference>
<dbReference type="AlphaFoldDB" id="A0A085WAE7"/>
<dbReference type="Proteomes" id="UP000028725">
    <property type="component" value="Unassembled WGS sequence"/>
</dbReference>
<dbReference type="PANTHER" id="PTHR31793:SF37">
    <property type="entry name" value="ACYL-COA THIOESTER HYDROLASE YBGC"/>
    <property type="match status" value="1"/>
</dbReference>
<dbReference type="InterPro" id="IPR029069">
    <property type="entry name" value="HotDog_dom_sf"/>
</dbReference>
<evidence type="ECO:0000256" key="1">
    <source>
        <dbReference type="ARBA" id="ARBA00022801"/>
    </source>
</evidence>
<gene>
    <name evidence="2" type="ORF">DB31_1678</name>
</gene>
<sequence length="135" mass="15179">MPFSIRLPVTAQDLDELQHVSNVVYVRWIQDVAVAHSEAVGLSLEVYRQLGAVFVVRRHEVDYLRPALAGDEVEVETRVVAKSPVTATRQTFIRRVADGQVLVQAQTQWAYVSTSTGRPVRIPPEVTQRFTIEPV</sequence>
<keyword evidence="1" id="KW-0378">Hydrolase</keyword>